<feature type="region of interest" description="Disordered" evidence="2">
    <location>
        <begin position="949"/>
        <end position="983"/>
    </location>
</feature>
<dbReference type="Gene3D" id="3.60.10.10">
    <property type="entry name" value="Endonuclease/exonuclease/phosphatase"/>
    <property type="match status" value="1"/>
</dbReference>
<feature type="compositionally biased region" description="Polar residues" evidence="2">
    <location>
        <begin position="820"/>
        <end position="833"/>
    </location>
</feature>
<evidence type="ECO:0000313" key="7">
    <source>
        <dbReference type="Proteomes" id="UP001152797"/>
    </source>
</evidence>
<keyword evidence="1" id="KW-0175">Coiled coil</keyword>
<evidence type="ECO:0000256" key="3">
    <source>
        <dbReference type="SAM" id="SignalP"/>
    </source>
</evidence>
<dbReference type="EMBL" id="CAMXCT020005890">
    <property type="protein sequence ID" value="CAL1166874.1"/>
    <property type="molecule type" value="Genomic_DNA"/>
</dbReference>
<accession>A0A9P1GKC7</accession>
<dbReference type="OrthoDB" id="415871at2759"/>
<feature type="region of interest" description="Disordered" evidence="2">
    <location>
        <begin position="820"/>
        <end position="839"/>
    </location>
</feature>
<dbReference type="SUPFAM" id="SSF56219">
    <property type="entry name" value="DNase I-like"/>
    <property type="match status" value="1"/>
</dbReference>
<evidence type="ECO:0000256" key="2">
    <source>
        <dbReference type="SAM" id="MobiDB-lite"/>
    </source>
</evidence>
<name>A0A9P1GKC7_9DINO</name>
<feature type="region of interest" description="Disordered" evidence="2">
    <location>
        <begin position="1958"/>
        <end position="2008"/>
    </location>
</feature>
<comment type="caution">
    <text evidence="5">The sequence shown here is derived from an EMBL/GenBank/DDBJ whole genome shotgun (WGS) entry which is preliminary data.</text>
</comment>
<feature type="compositionally biased region" description="Acidic residues" evidence="2">
    <location>
        <begin position="1167"/>
        <end position="1183"/>
    </location>
</feature>
<dbReference type="PANTHER" id="PTHR47027">
    <property type="entry name" value="REVERSE TRANSCRIPTASE DOMAIN-CONTAINING PROTEIN"/>
    <property type="match status" value="1"/>
</dbReference>
<gene>
    <name evidence="5" type="ORF">C1SCF055_LOCUS38461</name>
</gene>
<evidence type="ECO:0000259" key="4">
    <source>
        <dbReference type="PROSITE" id="PS00028"/>
    </source>
</evidence>
<keyword evidence="7" id="KW-1185">Reference proteome</keyword>
<feature type="compositionally biased region" description="Polar residues" evidence="2">
    <location>
        <begin position="1194"/>
        <end position="1206"/>
    </location>
</feature>
<reference evidence="5" key="1">
    <citation type="submission" date="2022-10" db="EMBL/GenBank/DDBJ databases">
        <authorList>
            <person name="Chen Y."/>
            <person name="Dougan E. K."/>
            <person name="Chan C."/>
            <person name="Rhodes N."/>
            <person name="Thang M."/>
        </authorList>
    </citation>
    <scope>NUCLEOTIDE SEQUENCE</scope>
</reference>
<feature type="coiled-coil region" evidence="1">
    <location>
        <begin position="1133"/>
        <end position="1160"/>
    </location>
</feature>
<feature type="domain" description="C2H2-type" evidence="4">
    <location>
        <begin position="3887"/>
        <end position="3908"/>
    </location>
</feature>
<dbReference type="EMBL" id="CAMXCT030005890">
    <property type="protein sequence ID" value="CAL4800811.1"/>
    <property type="molecule type" value="Genomic_DNA"/>
</dbReference>
<evidence type="ECO:0000313" key="5">
    <source>
        <dbReference type="EMBL" id="CAI4013499.1"/>
    </source>
</evidence>
<feature type="compositionally biased region" description="Basic and acidic residues" evidence="2">
    <location>
        <begin position="1208"/>
        <end position="1225"/>
    </location>
</feature>
<dbReference type="PANTHER" id="PTHR47027:SF20">
    <property type="entry name" value="REVERSE TRANSCRIPTASE-LIKE PROTEIN WITH RNA-DIRECTED DNA POLYMERASE DOMAIN"/>
    <property type="match status" value="1"/>
</dbReference>
<feature type="signal peptide" evidence="3">
    <location>
        <begin position="1"/>
        <end position="24"/>
    </location>
</feature>
<feature type="region of interest" description="Disordered" evidence="2">
    <location>
        <begin position="1338"/>
        <end position="1367"/>
    </location>
</feature>
<keyword evidence="3" id="KW-0732">Signal</keyword>
<proteinExistence type="predicted"/>
<dbReference type="EMBL" id="CAMXCT010005890">
    <property type="protein sequence ID" value="CAI4013499.1"/>
    <property type="molecule type" value="Genomic_DNA"/>
</dbReference>
<sequence>MTRSAKKPCLWFVILTLLTFVGWAPTDFVKHATSHRGGAVRLAAAGETWWCQGGGINGKLKNCFEENMQVDGLPLLKDYDTYQASLPVRELRHGSLLTLYQLPFYARITDLNSFAERMSSELGMRTSVDYITAASHSGKLASVLVGFLRSRELDSGGGAQLNFTHYLYMPFANNGGNYHGRVSEAKLQRACGQDGELRTGLGAAYMRDCFRAQTFDSDYVDEWHLPNATPTFRTSQKLLEKDVSTFMQRSPKGVLLVHVDEHRSMRPDPDFRKGAMRVLVELPGVQVLATYTDIPPLPKQKSSETCRRPIARLLPHIGTIMKERLSMDDIDMDNEAILLRVATLRVTLGLALQKLLLAGLHSPSSELDRLLDKLNNTLVNAGDDVKARLEKCIAHCNQAWMDEVAGQQISLVDLLCGIKESDSRVQEKRFPQVVALDDILTAPLEVLLRDRDDDLLSLANMLHRSCQGVFKQALETNPRAAVTAGKILESAYLWVLACRSCKFSGLEFDALLVRFQCQDIQPGYIFQKNSKMLNSAKVAEMQNAILYYAEGNHPCADIFFKNGTGALYLVDMGGTGNMSKALNKVQKMSDVLVKEGLREDLQVSKLQGVVLLPNIVSIGLENEGIISKAITVTGTRAREHSGKSGSTVLNSVRVTGTKRDELSGRWANMRPGIFSSSQEVEVAWVVPMSLMEHYWKKRDSFAPRRHSVDALGTIDSARQSLLDEFGDPGGRCRGVDSKKLQMLGISLKRHEHRNQVAIRSWTAGPQHLCCTFNLDFGIVIGLAPFSRSFSWLLCMSAWWLFFLVYSFVIFSVEGDGNSNSASSTAEVPSQGTSCLARPSQRPDSAEFCKTQESSWNTAVPSLQGLWLPLQDPSRDDELTGIWVALWLLQENALAERLVLRPVWSELGELCSPYGQAGWTESRPVEFLADCEHCFEDEEPKAAETVVKMQQTSSPMPPGWDLKGLGKGTPQSFQQLPMPAPAPLPPPPPMMSGYPSPQGVPWLHQHMPAMPSMHFLPQQSEADAMEEAEERKAALSAQQKLNKIVKAAKKEDNLSSEFQSLVHAEMKKDDKESTNNLLAAVRANGKAKEALLEVESSRMQLWSQWKVFLQQSVVKWKEYTSQFQASEAAFQSKMQEATLHLRRTQRRVDIAKKRADAMNKDEDISLITEDEMEDSEAREEEEIPRDENAQKIQEGLNNVVSSLTELSDSADKLEPKPKRPRTRDDENPGDSKAGGRQPSLQPFRKADGAEPTFMSPWSAIETASDLACEMGYDSKLRIDQFVLPTRGDVDVEVREKQPCKVVRFAESPQAFQGKGAPEQFPQESVRHYDGQPISQFWHSPRSCPIDPTGGSKSQASSSRDATSSSNRHFLDRRLPQELPNYVNHLQHLWRDNHLRIAEGEHYCVRTWYIHHTHHPVWRVPRFIDLTEDVLTWHRKVLSSWSDHIHNDELLNIAIATPEVRVQTTHKQHHADLVLIQGDPERKGAIITVYPPGVEEHLSTTLAVSLPEHVSGMDVITGAEAQDLLLSHACDVFHAGFQLPIGTEALQGLWIHQLHQPAHHCFVRWTTYNVILFDALQSVGLHRDLAVGFHYVQAPLVDQHEAEESIIIQRVGDIEGGSPAKLVIVDLTFAGQLQGSPTYHRRVQVFPRHLSRTGVLQELNLADPCVIEADRCTLHLNNALWAKEDAAPRELAHGAYLRLEVRLRNDEQEVKVQSATQCSRPLKKSKHGDTIDSGDGASFFQTGTGHTVQHSSAFPSLASTRTDSGTGVTRPAHIPQMDARAWMVPARAAFRQCAEVEHEDEGPVIYWKTWYLHYQRYTRNSESRTLRLDEARQFWFPELCDLWRDAMDPFAPARVIFVHPNPPETDNPQHIGHLILVQGQGPGVPVLVSGLFEHPIHRRVWHFAALAEEFATKQEILDILGIQRWCDRRECTCTYGGVMLAGEELARLQDGDSVVTSIGSPTIGQSSDVTSLMQSSGPPGPSISPASTGASQAVTGHHCPGFQFNPDAPAFDPSTPDLRTLSEFMADLWERWDAVAFAWEDEDKSTTLATWFVDHRWGQPHGFEERRQQLFKDYANWEDQIQRRWHDLWDVNAEHEFHVVEPQPPCNTADAEIHVIVIQHPNPSWVTNLVTQEESTRRDNDNYWRMAVTTHEHIWPENILLATQMAPFCRGDGAQWDCEVWISNRPIQMDRVFQGRSGYSIILRLRPLLVIVQGLEPVQMQESEDEANLLQIASTQRHSHARVRDERLTDRLVAHDCRPSETRTLHLAELLAPPLSHPDTDMNGDETRLTAVRLLSGADELQVPHYVEVKIDYTAEDLVAELRHWGLHCQVIQFGLHESFLCLPVDHTFESNRHFFMFANDDTSDDHGIFLHAHHEELDHRGILRLLDQMDYPRAVIISDVSLPCGLRQIRFRNVVPTFAAPPRPMRSRTAWPDRTVDEWQERKLFPLTRHNEVSTQRITTGFNDQDVQELVDAGAHFLQTSFEGIDLPDFVMEKVNVTRTQQKYDRWLIYTDGSSQSTLRRIAPERVDELGVPDTWAMLVLGEKFLQDGQSLVEPIGWCTHPVRYDANGSCYTHATRIGAEVAERDALIWSGIWRLTQDSITPTIFCCDSLTCGRQAFGLAGTGDADPSYRMLRGIFQALEHGLPQGHLRLHHVTAHAGDPYNEFVDIAAKREGQQSFLHRRADLDLQKWQHIFPHLWLCFASESGLPPWRDGHLAVELPKLPSSHPCEEGHDGQGHTEVFDCTLSMASANVLSLSRGPQGHSGKLHYLYAQMQSFGLHVLGVQGSRSDEGVTTSYKILRISGGHAEKQCGVELWVNLQQPIATTTIGGKAYFAASDFQVIHRDPRRLLVRAENKYINCWFFVGHGPHSGRPKEERSQWWAFTTEILRGHLDQRPCFWMIDANAEPGTSDNQAVFQQGLRTSKNTDLWRACLRAFDMSLPSTTCIHQGERDTWTAIDGATTHCIDYVAVPSTWLSSCTWSQVLHDLDLATSRDDHHAVGLELRWQELRECRTPTRSQPSVEWSAAEIPDRMRTALDSLIIPEWSTDIEQHEKSIRQQVQSALHAISTQKRSMPKKPYLTDDIWDDRRCLLQFRRKLKQTRAFLSRECLASVFKAWSSRSSSLTAFEEFQYGSTLRTGLLHNMAGYVSYRKRVRTKITLAKHNLMQQRLSTVNEHTSASGILHLMRDFTGPTNPKKAKQKTIPMIYNKDNVLCRSPTEALEAWITFFASMEGGQRQSKAELREDWISSMVAMQPTEIMTDVRHMPTLVDLELAFRRVACNKAVGPDGIPGEVCHYAPTKCARANIAILWKLLLLGQEPLMYKGGLLVQAYKGKGAKTSCASFRSLLISSHFGKSIHRALRSQQASVFEKFLQAQQLGGRRAMPVTYGVHLARAYMRQAKAGGRSCAIVFLDLKEAFYRIFRPICMKDSVTDEDLAKLMHKLNMPEDAVDMLRVILAGPSALEQAELSEMESRCLKAVHRQTHFWMRQQEDVVQTKYGSRPGDPFADVVFSYVWAVVLRKLQHFMRDNGLLSSFPHLPHLQFFSDSSQNIDGNEEFIGPTWMDDLAVCIEADTSAEVVRKTGVMTGKLLELCIEHCMTPNLCKNKTEALFSFRGPGSRRYKKLFYGPDASGSLAVVSEYGMHHVPVTTNYSHLGGLLHHSTDQKDEIKRRIGIACAAFNHHSKLIFRNWSLPLAKRTQLFESLVLSKLLYGAETWVVTENATVALFNAAVIKLYRRLLRVQPDQHLADDAILSQVCLPSPIELVRRARLRYVATLFHCGERSEWGLLAKDMAWTSLVEEDMVWVWDNIWHSSTMPDPRTNWSAWKELIVHHRSYWRRLVRRACEHAIAQRRKVWLTHQFYEQMTIILRKIYDYEPHDNWNPPRDIPVYGCLQCQKQCRNKAGEAAHMFRAHQHVAKRRFLSDSTACPSCLKEYHTMQKLMAHLYYVNSCRQTLLSRNYVCPPGPGAGSQEDQVLCRVHDRMLPPLQTEGPQLPEPRMREETEVDNDLHLFFMETFLDANDLNEAMSVFEQEAQQRPLSWTTWTSTLRYFMDNLEDEDVHRWQTTALRARTKLEGLLQPEKWNLCAVATHQHESLSDLEQESRDVAGTSWPQRTHIPPAFGKHRVLLHMFSGRRRVGDVQFFLDRMTPPDNYVLHVVSMDVVVDRVWGDAMAPGTRDYWLRAATDGYIAAFLAGPPCETWSKARGQQLKQARHSRGPRILRTEDHLWGLPCLALKEVQQVITGNELLTFTLLMAGKVICTGGSGVVEHPAEPEEPQAASIWKLPAMLALLQAPGVQRHRLCQGLFGAPSAKPTELLTINLPRLPLHLQAWMTRSENPRGQAIGLTEDGFWRTGYLKEYPPAMCGALADAFRTRLDSIGATTGVEPSEANKALWRSLTVTAYSSHMGADYAG</sequence>
<feature type="chain" id="PRO_5043272886" evidence="3">
    <location>
        <begin position="25"/>
        <end position="4407"/>
    </location>
</feature>
<feature type="compositionally biased region" description="Low complexity" evidence="2">
    <location>
        <begin position="1350"/>
        <end position="1364"/>
    </location>
</feature>
<feature type="compositionally biased region" description="Polar residues" evidence="2">
    <location>
        <begin position="1958"/>
        <end position="1972"/>
    </location>
</feature>
<evidence type="ECO:0000256" key="1">
    <source>
        <dbReference type="SAM" id="Coils"/>
    </source>
</evidence>
<dbReference type="InterPro" id="IPR036691">
    <property type="entry name" value="Endo/exonu/phosph_ase_sf"/>
</dbReference>
<reference evidence="6 7" key="2">
    <citation type="submission" date="2024-05" db="EMBL/GenBank/DDBJ databases">
        <authorList>
            <person name="Chen Y."/>
            <person name="Shah S."/>
            <person name="Dougan E. K."/>
            <person name="Thang M."/>
            <person name="Chan C."/>
        </authorList>
    </citation>
    <scope>NUCLEOTIDE SEQUENCE [LARGE SCALE GENOMIC DNA]</scope>
</reference>
<dbReference type="Proteomes" id="UP001152797">
    <property type="component" value="Unassembled WGS sequence"/>
</dbReference>
<feature type="region of interest" description="Disordered" evidence="2">
    <location>
        <begin position="1160"/>
        <end position="1250"/>
    </location>
</feature>
<dbReference type="PROSITE" id="PS00028">
    <property type="entry name" value="ZINC_FINGER_C2H2_1"/>
    <property type="match status" value="1"/>
</dbReference>
<organism evidence="5">
    <name type="scientific">Cladocopium goreaui</name>
    <dbReference type="NCBI Taxonomy" id="2562237"/>
    <lineage>
        <taxon>Eukaryota</taxon>
        <taxon>Sar</taxon>
        <taxon>Alveolata</taxon>
        <taxon>Dinophyceae</taxon>
        <taxon>Suessiales</taxon>
        <taxon>Symbiodiniaceae</taxon>
        <taxon>Cladocopium</taxon>
    </lineage>
</organism>
<protein>
    <submittedName>
        <fullName evidence="6">Copia protein</fullName>
    </submittedName>
</protein>
<evidence type="ECO:0000313" key="6">
    <source>
        <dbReference type="EMBL" id="CAL4800811.1"/>
    </source>
</evidence>
<dbReference type="InterPro" id="IPR013087">
    <property type="entry name" value="Znf_C2H2_type"/>
</dbReference>